<evidence type="ECO:0000313" key="2">
    <source>
        <dbReference type="EMBL" id="MBF8177888.1"/>
    </source>
</evidence>
<protein>
    <submittedName>
        <fullName evidence="2">GNAT family N-acetyltransferase</fullName>
    </submittedName>
</protein>
<gene>
    <name evidence="2" type="ORF">IXC47_09360</name>
</gene>
<evidence type="ECO:0000313" key="3">
    <source>
        <dbReference type="Proteomes" id="UP000657372"/>
    </source>
</evidence>
<dbReference type="SUPFAM" id="SSF55729">
    <property type="entry name" value="Acyl-CoA N-acyltransferases (Nat)"/>
    <property type="match status" value="1"/>
</dbReference>
<organism evidence="2 3">
    <name type="scientific">Herminiimonas contaminans</name>
    <dbReference type="NCBI Taxonomy" id="1111140"/>
    <lineage>
        <taxon>Bacteria</taxon>
        <taxon>Pseudomonadati</taxon>
        <taxon>Pseudomonadota</taxon>
        <taxon>Betaproteobacteria</taxon>
        <taxon>Burkholderiales</taxon>
        <taxon>Oxalobacteraceae</taxon>
        <taxon>Herminiimonas</taxon>
    </lineage>
</organism>
<sequence length="152" mass="17232">MTKLEWQWAEFGQLDGASWYEVLRVRQDVFVLEQQCLYPDIDGADPRAYHLLGWGEVEGQRQLLAYLRCFAPGEKYAEASLGRVLTVRSARGAGLGKLLLAEGIRRAELLFPHCAIRISAQEHLQAYYGSFGFLPVSGIYMEDGIPHIEMLR</sequence>
<dbReference type="RefSeq" id="WP_195875443.1">
    <property type="nucleotide sequence ID" value="NZ_JADOEL010000006.1"/>
</dbReference>
<comment type="caution">
    <text evidence="2">The sequence shown here is derived from an EMBL/GenBank/DDBJ whole genome shotgun (WGS) entry which is preliminary data.</text>
</comment>
<dbReference type="Pfam" id="PF13673">
    <property type="entry name" value="Acetyltransf_10"/>
    <property type="match status" value="1"/>
</dbReference>
<dbReference type="InterPro" id="IPR000182">
    <property type="entry name" value="GNAT_dom"/>
</dbReference>
<evidence type="ECO:0000259" key="1">
    <source>
        <dbReference type="PROSITE" id="PS51186"/>
    </source>
</evidence>
<accession>A0ABS0ETN8</accession>
<dbReference type="EMBL" id="JADOEL010000006">
    <property type="protein sequence ID" value="MBF8177888.1"/>
    <property type="molecule type" value="Genomic_DNA"/>
</dbReference>
<name>A0ABS0ETN8_9BURK</name>
<feature type="domain" description="N-acetyltransferase" evidence="1">
    <location>
        <begin position="9"/>
        <end position="152"/>
    </location>
</feature>
<dbReference type="Gene3D" id="3.40.630.30">
    <property type="match status" value="1"/>
</dbReference>
<proteinExistence type="predicted"/>
<dbReference type="PROSITE" id="PS51186">
    <property type="entry name" value="GNAT"/>
    <property type="match status" value="1"/>
</dbReference>
<reference evidence="2 3" key="1">
    <citation type="submission" date="2020-11" db="EMBL/GenBank/DDBJ databases">
        <title>WGS of Herminiimonas contaminans strain Marseille-Q4544 isolated from planarians Schmidtea mediterranea.</title>
        <authorList>
            <person name="Kangale L."/>
        </authorList>
    </citation>
    <scope>NUCLEOTIDE SEQUENCE [LARGE SCALE GENOMIC DNA]</scope>
    <source>
        <strain evidence="2 3">Marseille-Q4544</strain>
    </source>
</reference>
<dbReference type="Proteomes" id="UP000657372">
    <property type="component" value="Unassembled WGS sequence"/>
</dbReference>
<keyword evidence="3" id="KW-1185">Reference proteome</keyword>
<dbReference type="InterPro" id="IPR016181">
    <property type="entry name" value="Acyl_CoA_acyltransferase"/>
</dbReference>